<organism evidence="1 2">
    <name type="scientific">Symbiochloris irregularis</name>
    <dbReference type="NCBI Taxonomy" id="706552"/>
    <lineage>
        <taxon>Eukaryota</taxon>
        <taxon>Viridiplantae</taxon>
        <taxon>Chlorophyta</taxon>
        <taxon>core chlorophytes</taxon>
        <taxon>Trebouxiophyceae</taxon>
        <taxon>Trebouxiales</taxon>
        <taxon>Trebouxiaceae</taxon>
        <taxon>Symbiochloris</taxon>
    </lineage>
</organism>
<evidence type="ECO:0000313" key="2">
    <source>
        <dbReference type="Proteomes" id="UP001465755"/>
    </source>
</evidence>
<sequence>MLLRAPLQRLLGDILSGQESPIVEAAAMAVFARLLLHNGNFLLELAPLLQRLELLVTHITSVWIEVEGGPNTAEDRPHFGYDFFNASRPEDHSSALLAAEEAECEIDR</sequence>
<evidence type="ECO:0000313" key="1">
    <source>
        <dbReference type="EMBL" id="KAK9787477.1"/>
    </source>
</evidence>
<accession>A0AAW1NIB2</accession>
<dbReference type="Proteomes" id="UP001465755">
    <property type="component" value="Unassembled WGS sequence"/>
</dbReference>
<gene>
    <name evidence="1" type="ORF">WJX73_007932</name>
</gene>
<comment type="caution">
    <text evidence="1">The sequence shown here is derived from an EMBL/GenBank/DDBJ whole genome shotgun (WGS) entry which is preliminary data.</text>
</comment>
<reference evidence="1 2" key="1">
    <citation type="journal article" date="2024" name="Nat. Commun.">
        <title>Phylogenomics reveals the evolutionary origins of lichenization in chlorophyte algae.</title>
        <authorList>
            <person name="Puginier C."/>
            <person name="Libourel C."/>
            <person name="Otte J."/>
            <person name="Skaloud P."/>
            <person name="Haon M."/>
            <person name="Grisel S."/>
            <person name="Petersen M."/>
            <person name="Berrin J.G."/>
            <person name="Delaux P.M."/>
            <person name="Dal Grande F."/>
            <person name="Keller J."/>
        </authorList>
    </citation>
    <scope>NUCLEOTIDE SEQUENCE [LARGE SCALE GENOMIC DNA]</scope>
    <source>
        <strain evidence="1 2">SAG 2036</strain>
    </source>
</reference>
<dbReference type="AlphaFoldDB" id="A0AAW1NIB2"/>
<protein>
    <submittedName>
        <fullName evidence="1">Uncharacterized protein</fullName>
    </submittedName>
</protein>
<keyword evidence="2" id="KW-1185">Reference proteome</keyword>
<dbReference type="EMBL" id="JALJOQ010000248">
    <property type="protein sequence ID" value="KAK9787477.1"/>
    <property type="molecule type" value="Genomic_DNA"/>
</dbReference>
<proteinExistence type="predicted"/>
<name>A0AAW1NIB2_9CHLO</name>